<dbReference type="AlphaFoldDB" id="A0A926DTT1"/>
<dbReference type="EMBL" id="JACRSQ010000050">
    <property type="protein sequence ID" value="MBC8545153.1"/>
    <property type="molecule type" value="Genomic_DNA"/>
</dbReference>
<dbReference type="Gene3D" id="2.40.50.1020">
    <property type="entry name" value="LytTr DNA-binding domain"/>
    <property type="match status" value="1"/>
</dbReference>
<protein>
    <recommendedName>
        <fullName evidence="1">Stage 0 sporulation protein A homolog</fullName>
    </recommendedName>
</protein>
<dbReference type="InterPro" id="IPR007492">
    <property type="entry name" value="LytTR_DNA-bd_dom"/>
</dbReference>
<evidence type="ECO:0000256" key="3">
    <source>
        <dbReference type="PROSITE-ProRule" id="PRU00169"/>
    </source>
</evidence>
<sequence>MKIAICDDNSLDRELICDLLRVYFSEKPFTLEIAHFENGINLLHDIGDGSFYDIIFLDIYMDSLLGIDVAKQLRDRDYRGEIVFVTASSDYAVDGYEVQASAYLLKPHSYEKLSAAMDHILRGRRSECMYYVKHRKDVICIPYNEILYVESSNSKCILHRTNGTCYTLYKQLGDVERELKDIRFLRCHQSFLVNMNCIQQIHDRQFELSTGDTVLIRQRDFKNIRQQYLDYIEGKG</sequence>
<dbReference type="InterPro" id="IPR011006">
    <property type="entry name" value="CheY-like_superfamily"/>
</dbReference>
<dbReference type="PANTHER" id="PTHR37299">
    <property type="entry name" value="TRANSCRIPTIONAL REGULATOR-RELATED"/>
    <property type="match status" value="1"/>
</dbReference>
<dbReference type="PROSITE" id="PS50930">
    <property type="entry name" value="HTH_LYTTR"/>
    <property type="match status" value="1"/>
</dbReference>
<feature type="domain" description="HTH LytTR-type" evidence="5">
    <location>
        <begin position="130"/>
        <end position="230"/>
    </location>
</feature>
<dbReference type="SMART" id="SM00448">
    <property type="entry name" value="REC"/>
    <property type="match status" value="1"/>
</dbReference>
<name>A0A926DTT1_9FIRM</name>
<dbReference type="InterPro" id="IPR001789">
    <property type="entry name" value="Sig_transdc_resp-reg_receiver"/>
</dbReference>
<dbReference type="InterPro" id="IPR046947">
    <property type="entry name" value="LytR-like"/>
</dbReference>
<evidence type="ECO:0000313" key="6">
    <source>
        <dbReference type="EMBL" id="MBC8545153.1"/>
    </source>
</evidence>
<dbReference type="Pfam" id="PF00072">
    <property type="entry name" value="Response_reg"/>
    <property type="match status" value="1"/>
</dbReference>
<gene>
    <name evidence="6" type="ORF">H8730_16570</name>
</gene>
<dbReference type="Gene3D" id="3.40.50.2300">
    <property type="match status" value="1"/>
</dbReference>
<evidence type="ECO:0000259" key="4">
    <source>
        <dbReference type="PROSITE" id="PS50110"/>
    </source>
</evidence>
<keyword evidence="3" id="KW-0597">Phosphoprotein</keyword>
<evidence type="ECO:0000256" key="2">
    <source>
        <dbReference type="ARBA" id="ARBA00024867"/>
    </source>
</evidence>
<dbReference type="GO" id="GO:0003677">
    <property type="term" value="F:DNA binding"/>
    <property type="evidence" value="ECO:0007669"/>
    <property type="project" value="InterPro"/>
</dbReference>
<evidence type="ECO:0000259" key="5">
    <source>
        <dbReference type="PROSITE" id="PS50930"/>
    </source>
</evidence>
<dbReference type="Pfam" id="PF04397">
    <property type="entry name" value="LytTR"/>
    <property type="match status" value="1"/>
</dbReference>
<accession>A0A926DTT1</accession>
<dbReference type="RefSeq" id="WP_249290213.1">
    <property type="nucleotide sequence ID" value="NZ_JACRSQ010000050.1"/>
</dbReference>
<dbReference type="Proteomes" id="UP000657006">
    <property type="component" value="Unassembled WGS sequence"/>
</dbReference>
<proteinExistence type="predicted"/>
<reference evidence="6" key="1">
    <citation type="submission" date="2020-08" db="EMBL/GenBank/DDBJ databases">
        <title>Genome public.</title>
        <authorList>
            <person name="Liu C."/>
            <person name="Sun Q."/>
        </authorList>
    </citation>
    <scope>NUCLEOTIDE SEQUENCE</scope>
    <source>
        <strain evidence="6">NSJ-32</strain>
    </source>
</reference>
<dbReference type="SUPFAM" id="SSF52172">
    <property type="entry name" value="CheY-like"/>
    <property type="match status" value="1"/>
</dbReference>
<keyword evidence="7" id="KW-1185">Reference proteome</keyword>
<feature type="domain" description="Response regulatory" evidence="4">
    <location>
        <begin position="2"/>
        <end position="121"/>
    </location>
</feature>
<dbReference type="GO" id="GO:0000156">
    <property type="term" value="F:phosphorelay response regulator activity"/>
    <property type="evidence" value="ECO:0007669"/>
    <property type="project" value="InterPro"/>
</dbReference>
<evidence type="ECO:0000313" key="7">
    <source>
        <dbReference type="Proteomes" id="UP000657006"/>
    </source>
</evidence>
<comment type="function">
    <text evidence="2">May play the central regulatory role in sporulation. It may be an element of the effector pathway responsible for the activation of sporulation genes in response to nutritional stress. Spo0A may act in concert with spo0H (a sigma factor) to control the expression of some genes that are critical to the sporulation process.</text>
</comment>
<comment type="caution">
    <text evidence="6">The sequence shown here is derived from an EMBL/GenBank/DDBJ whole genome shotgun (WGS) entry which is preliminary data.</text>
</comment>
<feature type="modified residue" description="4-aspartylphosphate" evidence="3">
    <location>
        <position position="58"/>
    </location>
</feature>
<dbReference type="PROSITE" id="PS50110">
    <property type="entry name" value="RESPONSE_REGULATORY"/>
    <property type="match status" value="1"/>
</dbReference>
<evidence type="ECO:0000256" key="1">
    <source>
        <dbReference type="ARBA" id="ARBA00018672"/>
    </source>
</evidence>
<dbReference type="SMART" id="SM00850">
    <property type="entry name" value="LytTR"/>
    <property type="match status" value="1"/>
</dbReference>
<dbReference type="PANTHER" id="PTHR37299:SF1">
    <property type="entry name" value="STAGE 0 SPORULATION PROTEIN A HOMOLOG"/>
    <property type="match status" value="1"/>
</dbReference>
<organism evidence="6 7">
    <name type="scientific">Bianquea renquensis</name>
    <dbReference type="NCBI Taxonomy" id="2763661"/>
    <lineage>
        <taxon>Bacteria</taxon>
        <taxon>Bacillati</taxon>
        <taxon>Bacillota</taxon>
        <taxon>Clostridia</taxon>
        <taxon>Eubacteriales</taxon>
        <taxon>Bianqueaceae</taxon>
        <taxon>Bianquea</taxon>
    </lineage>
</organism>